<accession>A0A6J7GYZ6</accession>
<feature type="region of interest" description="Disordered" evidence="1">
    <location>
        <begin position="39"/>
        <end position="59"/>
    </location>
</feature>
<name>A0A6J7GYZ6_9ZZZZ</name>
<protein>
    <submittedName>
        <fullName evidence="2">Unannotated protein</fullName>
    </submittedName>
</protein>
<organism evidence="2">
    <name type="scientific">freshwater metagenome</name>
    <dbReference type="NCBI Taxonomy" id="449393"/>
    <lineage>
        <taxon>unclassified sequences</taxon>
        <taxon>metagenomes</taxon>
        <taxon>ecological metagenomes</taxon>
    </lineage>
</organism>
<dbReference type="AlphaFoldDB" id="A0A6J7GYZ6"/>
<dbReference type="EMBL" id="CAFBMD010000174">
    <property type="protein sequence ID" value="CAB4909440.1"/>
    <property type="molecule type" value="Genomic_DNA"/>
</dbReference>
<evidence type="ECO:0000256" key="1">
    <source>
        <dbReference type="SAM" id="MobiDB-lite"/>
    </source>
</evidence>
<feature type="compositionally biased region" description="Polar residues" evidence="1">
    <location>
        <begin position="209"/>
        <end position="221"/>
    </location>
</feature>
<proteinExistence type="predicted"/>
<feature type="region of interest" description="Disordered" evidence="1">
    <location>
        <begin position="201"/>
        <end position="221"/>
    </location>
</feature>
<reference evidence="2" key="1">
    <citation type="submission" date="2020-05" db="EMBL/GenBank/DDBJ databases">
        <authorList>
            <person name="Chiriac C."/>
            <person name="Salcher M."/>
            <person name="Ghai R."/>
            <person name="Kavagutti S V."/>
        </authorList>
    </citation>
    <scope>NUCLEOTIDE SEQUENCE</scope>
</reference>
<evidence type="ECO:0000313" key="2">
    <source>
        <dbReference type="EMBL" id="CAB4909440.1"/>
    </source>
</evidence>
<gene>
    <name evidence="2" type="ORF">UFOPK3492_01410</name>
</gene>
<sequence length="221" mass="25596">MRSKRTFRVFRKRLVRFLWARETPSCRWEAVYLAHGHSPPPWRARKREERASSGRHQRVPRRWRPPTLVGLWSGCGSGAAGRSGGQRGAPRTHCPYFPWPSFFAPAKTPYFRTHTFLALGRRARCIHSSSACRRSHHVAYGIFKSRRECRFCERTPRLTFACCRARNFTRRVSRDRRASEATRVGKCGTFLFLVSCKAGPGTTRRNRSECVNSSRSKPLNR</sequence>